<protein>
    <submittedName>
        <fullName evidence="1">Uncharacterized protein</fullName>
    </submittedName>
</protein>
<dbReference type="RefSeq" id="WP_202016337.1">
    <property type="nucleotide sequence ID" value="NZ_JAERRB010000019.1"/>
</dbReference>
<name>A0ABS1L254_9BACT</name>
<dbReference type="EMBL" id="JAERRB010000019">
    <property type="protein sequence ID" value="MBL0745729.1"/>
    <property type="molecule type" value="Genomic_DNA"/>
</dbReference>
<gene>
    <name evidence="1" type="ORF">JI741_31135</name>
</gene>
<reference evidence="1 2" key="1">
    <citation type="submission" date="2021-01" db="EMBL/GenBank/DDBJ databases">
        <title>Chryseolinea sp. Jin1 Genome sequencing and assembly.</title>
        <authorList>
            <person name="Kim I."/>
        </authorList>
    </citation>
    <scope>NUCLEOTIDE SEQUENCE [LARGE SCALE GENOMIC DNA]</scope>
    <source>
        <strain evidence="1 2">Jin1</strain>
    </source>
</reference>
<proteinExistence type="predicted"/>
<dbReference type="Proteomes" id="UP000613030">
    <property type="component" value="Unassembled WGS sequence"/>
</dbReference>
<comment type="caution">
    <text evidence="1">The sequence shown here is derived from an EMBL/GenBank/DDBJ whole genome shotgun (WGS) entry which is preliminary data.</text>
</comment>
<keyword evidence="2" id="KW-1185">Reference proteome</keyword>
<accession>A0ABS1L254</accession>
<organism evidence="1 2">
    <name type="scientific">Chryseolinea lacunae</name>
    <dbReference type="NCBI Taxonomy" id="2801331"/>
    <lineage>
        <taxon>Bacteria</taxon>
        <taxon>Pseudomonadati</taxon>
        <taxon>Bacteroidota</taxon>
        <taxon>Cytophagia</taxon>
        <taxon>Cytophagales</taxon>
        <taxon>Fulvivirgaceae</taxon>
        <taxon>Chryseolinea</taxon>
    </lineage>
</organism>
<evidence type="ECO:0000313" key="2">
    <source>
        <dbReference type="Proteomes" id="UP000613030"/>
    </source>
</evidence>
<evidence type="ECO:0000313" key="1">
    <source>
        <dbReference type="EMBL" id="MBL0745729.1"/>
    </source>
</evidence>
<sequence length="86" mass="9934">MVAFCNEIQREIMNAEDEAVLIKAIANSLQRLQKHRNYNEDRYIMNMIASLTALRAEDLSTKSLDNVELATAIFRQFQLGKSVRLF</sequence>